<proteinExistence type="predicted"/>
<reference evidence="1" key="1">
    <citation type="journal article" date="2023" name="IMA Fungus">
        <title>Comparative genomic study of the Penicillium genus elucidates a diverse pangenome and 15 lateral gene transfer events.</title>
        <authorList>
            <person name="Petersen C."/>
            <person name="Sorensen T."/>
            <person name="Nielsen M.R."/>
            <person name="Sondergaard T.E."/>
            <person name="Sorensen J.L."/>
            <person name="Fitzpatrick D.A."/>
            <person name="Frisvad J.C."/>
            <person name="Nielsen K.L."/>
        </authorList>
    </citation>
    <scope>NUCLEOTIDE SEQUENCE</scope>
    <source>
        <strain evidence="1">IBT 17514</strain>
    </source>
</reference>
<keyword evidence="2" id="KW-1185">Reference proteome</keyword>
<evidence type="ECO:0000313" key="2">
    <source>
        <dbReference type="Proteomes" id="UP001215712"/>
    </source>
</evidence>
<accession>A0AAD6MQG6</accession>
<gene>
    <name evidence="1" type="ORF">N7493_011564</name>
</gene>
<dbReference type="AlphaFoldDB" id="A0AAD6MQG6"/>
<sequence>MIDSGSHGLRYRSFNLCIAHIPNIRLDFDSSPFYQPYALPCEMVDDDTVFSFLLGFLATETSLRFSDSFVSPFSTPFLMLSNTTGHSILSIATLPMNIPDDAWATNNNYYDQPSDDKLFLRQPISFVTSMTLIRPTRPRLRRLNGPFFLTSDTSPRALRSSKDASSLA</sequence>
<name>A0AAD6MQG6_9EURO</name>
<comment type="caution">
    <text evidence="1">The sequence shown here is derived from an EMBL/GenBank/DDBJ whole genome shotgun (WGS) entry which is preliminary data.</text>
</comment>
<dbReference type="Proteomes" id="UP001215712">
    <property type="component" value="Unassembled WGS sequence"/>
</dbReference>
<dbReference type="EMBL" id="JAQJAN010000021">
    <property type="protein sequence ID" value="KAJ5703639.1"/>
    <property type="molecule type" value="Genomic_DNA"/>
</dbReference>
<evidence type="ECO:0000313" key="1">
    <source>
        <dbReference type="EMBL" id="KAJ5703639.1"/>
    </source>
</evidence>
<reference evidence="1" key="2">
    <citation type="submission" date="2023-01" db="EMBL/GenBank/DDBJ databases">
        <authorList>
            <person name="Petersen C."/>
        </authorList>
    </citation>
    <scope>NUCLEOTIDE SEQUENCE</scope>
    <source>
        <strain evidence="1">IBT 17514</strain>
    </source>
</reference>
<organism evidence="1 2">
    <name type="scientific">Penicillium malachiteum</name>
    <dbReference type="NCBI Taxonomy" id="1324776"/>
    <lineage>
        <taxon>Eukaryota</taxon>
        <taxon>Fungi</taxon>
        <taxon>Dikarya</taxon>
        <taxon>Ascomycota</taxon>
        <taxon>Pezizomycotina</taxon>
        <taxon>Eurotiomycetes</taxon>
        <taxon>Eurotiomycetidae</taxon>
        <taxon>Eurotiales</taxon>
        <taxon>Aspergillaceae</taxon>
        <taxon>Penicillium</taxon>
    </lineage>
</organism>
<protein>
    <submittedName>
        <fullName evidence="1">Uncharacterized protein</fullName>
    </submittedName>
</protein>